<dbReference type="Proteomes" id="UP001482154">
    <property type="component" value="Unassembled WGS sequence"/>
</dbReference>
<reference evidence="1 2" key="1">
    <citation type="submission" date="2024-04" db="EMBL/GenBank/DDBJ databases">
        <title>Human intestinal bacterial collection.</title>
        <authorList>
            <person name="Pauvert C."/>
            <person name="Hitch T.C.A."/>
            <person name="Clavel T."/>
        </authorList>
    </citation>
    <scope>NUCLEOTIDE SEQUENCE [LARGE SCALE GENOMIC DNA]</scope>
    <source>
        <strain evidence="1 2">CLA-AA-H249</strain>
    </source>
</reference>
<dbReference type="Pfam" id="PF18937">
    <property type="entry name" value="DUF5685"/>
    <property type="match status" value="1"/>
</dbReference>
<protein>
    <submittedName>
        <fullName evidence="1">DUF5685 family protein</fullName>
    </submittedName>
</protein>
<comment type="caution">
    <text evidence="1">The sequence shown here is derived from an EMBL/GenBank/DDBJ whole genome shotgun (WGS) entry which is preliminary data.</text>
</comment>
<evidence type="ECO:0000313" key="1">
    <source>
        <dbReference type="EMBL" id="MEQ2711153.1"/>
    </source>
</evidence>
<evidence type="ECO:0000313" key="2">
    <source>
        <dbReference type="Proteomes" id="UP001482154"/>
    </source>
</evidence>
<proteinExistence type="predicted"/>
<name>A0ABV1IW16_9FIRM</name>
<dbReference type="InterPro" id="IPR043740">
    <property type="entry name" value="DUF5685"/>
</dbReference>
<organism evidence="1 2">
    <name type="scientific">Anaerostipes amylophilus</name>
    <dbReference type="NCBI Taxonomy" id="2981779"/>
    <lineage>
        <taxon>Bacteria</taxon>
        <taxon>Bacillati</taxon>
        <taxon>Bacillota</taxon>
        <taxon>Clostridia</taxon>
        <taxon>Lachnospirales</taxon>
        <taxon>Lachnospiraceae</taxon>
        <taxon>Anaerostipes</taxon>
    </lineage>
</organism>
<gene>
    <name evidence="1" type="ORF">AAAU51_08210</name>
</gene>
<keyword evidence="2" id="KW-1185">Reference proteome</keyword>
<dbReference type="EMBL" id="JBBNIN010000010">
    <property type="protein sequence ID" value="MEQ2711153.1"/>
    <property type="molecule type" value="Genomic_DNA"/>
</dbReference>
<dbReference type="RefSeq" id="WP_253030153.1">
    <property type="nucleotide sequence ID" value="NZ_JBBNIN010000010.1"/>
</dbReference>
<sequence length="298" mass="35416">MLGYIKTQRDDLRICDFRLYKQQYCALCQGIGKKYGIVYRLILSYDMVFLALVLENFETEMTPLSFKCPTNPFKKINTSISNNVIEYCAFINYYLSVLKLEDDIIDEKNNVKKIILKFFKHNSQYQNILNTYGAKLNVLSELMSKINSLESENACFDQLSNLFGEFFVELFQLFFKLYKEDCVIEKYDNLYSLCFNLGKWIYIIDAYEDYNEDMQNGNFNLLQNIMKEDDSDNKLNAHKKIAMINKILILKMEKSFHEITWNKYKEILYNIVSLVCTNTYFKILHEKYPEIESIIRCI</sequence>
<accession>A0ABV1IW16</accession>